<gene>
    <name evidence="2" type="ordered locus">Daes_2395</name>
</gene>
<organism evidence="2 3">
    <name type="scientific">Pseudodesulfovibrio aespoeensis (strain ATCC 700646 / DSM 10631 / Aspo-2)</name>
    <name type="common">Desulfovibrio aespoeensis</name>
    <dbReference type="NCBI Taxonomy" id="643562"/>
    <lineage>
        <taxon>Bacteria</taxon>
        <taxon>Pseudomonadati</taxon>
        <taxon>Thermodesulfobacteriota</taxon>
        <taxon>Desulfovibrionia</taxon>
        <taxon>Desulfovibrionales</taxon>
        <taxon>Desulfovibrionaceae</taxon>
    </lineage>
</organism>
<evidence type="ECO:0000313" key="3">
    <source>
        <dbReference type="Proteomes" id="UP000002191"/>
    </source>
</evidence>
<dbReference type="KEGG" id="das:Daes_2395"/>
<dbReference type="eggNOG" id="ENOG5033A4X">
    <property type="taxonomic scope" value="Bacteria"/>
</dbReference>
<evidence type="ECO:0000256" key="1">
    <source>
        <dbReference type="SAM" id="MobiDB-lite"/>
    </source>
</evidence>
<name>E6VU93_PSEA9</name>
<dbReference type="RefSeq" id="WP_013515312.1">
    <property type="nucleotide sequence ID" value="NC_014844.1"/>
</dbReference>
<evidence type="ECO:0000313" key="2">
    <source>
        <dbReference type="EMBL" id="ADU63400.1"/>
    </source>
</evidence>
<sequence>MQVTGKAIIRVDGTELRTQDGATLNPGGEKREAQVGNGKVHGYKEETQAPELECQVFHTADLSLKALGAITSATVMFETDTGAVFVLREAFVTDVPSLNVKDGTVGLKMSAISCDEGA</sequence>
<dbReference type="InterPro" id="IPR019596">
    <property type="entry name" value="Phage_Mu_GpM_tail_tub"/>
</dbReference>
<feature type="region of interest" description="Disordered" evidence="1">
    <location>
        <begin position="18"/>
        <end position="42"/>
    </location>
</feature>
<proteinExistence type="predicted"/>
<dbReference type="AlphaFoldDB" id="E6VU93"/>
<dbReference type="EMBL" id="CP002431">
    <property type="protein sequence ID" value="ADU63400.1"/>
    <property type="molecule type" value="Genomic_DNA"/>
</dbReference>
<dbReference type="Proteomes" id="UP000002191">
    <property type="component" value="Chromosome"/>
</dbReference>
<dbReference type="HOGENOM" id="CLU_166707_0_0_7"/>
<protein>
    <submittedName>
        <fullName evidence="2">Tail tube protein, bacteriophage</fullName>
    </submittedName>
</protein>
<accession>E6VU93</accession>
<reference evidence="2 3" key="2">
    <citation type="journal article" date="2014" name="Genome Announc.">
        <title>Complete Genome Sequence of the Subsurface, Mesophilic Sulfate-Reducing Bacterium Desulfovibrio aespoeensis Aspo-2.</title>
        <authorList>
            <person name="Pedersen K."/>
            <person name="Bengtsson A."/>
            <person name="Edlund J."/>
            <person name="Rabe L."/>
            <person name="Hazen T."/>
            <person name="Chakraborty R."/>
            <person name="Goodwin L."/>
            <person name="Shapiro N."/>
        </authorList>
    </citation>
    <scope>NUCLEOTIDE SEQUENCE [LARGE SCALE GENOMIC DNA]</scope>
    <source>
        <strain evidence="3">ATCC 700646 / DSM 10631 / Aspo-2</strain>
    </source>
</reference>
<reference evidence="3" key="1">
    <citation type="submission" date="2010-12" db="EMBL/GenBank/DDBJ databases">
        <title>Complete sequence of Desulfovibrio aespoeensis Aspo-2.</title>
        <authorList>
            <consortium name="US DOE Joint Genome Institute"/>
            <person name="Lucas S."/>
            <person name="Copeland A."/>
            <person name="Lapidus A."/>
            <person name="Cheng J.-F."/>
            <person name="Goodwin L."/>
            <person name="Pitluck S."/>
            <person name="Chertkov O."/>
            <person name="Misra M."/>
            <person name="Detter J.C."/>
            <person name="Han C."/>
            <person name="Tapia R."/>
            <person name="Land M."/>
            <person name="Hauser L."/>
            <person name="Kyrpides N."/>
            <person name="Ivanova N."/>
            <person name="Ovchinnikova G."/>
            <person name="Pedersen K."/>
            <person name="Jagevall S."/>
            <person name="Hazen T."/>
            <person name="Woyke T."/>
        </authorList>
    </citation>
    <scope>NUCLEOTIDE SEQUENCE [LARGE SCALE GENOMIC DNA]</scope>
    <source>
        <strain evidence="3">ATCC 700646 / DSM 10631 / Aspo-2</strain>
    </source>
</reference>
<dbReference type="Pfam" id="PF10618">
    <property type="entry name" value="Tail_tube"/>
    <property type="match status" value="1"/>
</dbReference>
<keyword evidence="3" id="KW-1185">Reference proteome</keyword>
<dbReference type="STRING" id="643562.Daes_2395"/>